<dbReference type="OrthoDB" id="3687641at2759"/>
<dbReference type="PANTHER" id="PTHR33365:SF4">
    <property type="entry name" value="CYCLOCHLOROTINE BIOSYNTHESIS PROTEIN O"/>
    <property type="match status" value="1"/>
</dbReference>
<organism evidence="3 4">
    <name type="scientific">Pseudocercospora eumusae</name>
    <dbReference type="NCBI Taxonomy" id="321146"/>
    <lineage>
        <taxon>Eukaryota</taxon>
        <taxon>Fungi</taxon>
        <taxon>Dikarya</taxon>
        <taxon>Ascomycota</taxon>
        <taxon>Pezizomycotina</taxon>
        <taxon>Dothideomycetes</taxon>
        <taxon>Dothideomycetidae</taxon>
        <taxon>Mycosphaerellales</taxon>
        <taxon>Mycosphaerellaceae</taxon>
        <taxon>Pseudocercospora</taxon>
    </lineage>
</organism>
<reference evidence="3 4" key="1">
    <citation type="submission" date="2015-07" db="EMBL/GenBank/DDBJ databases">
        <title>Comparative genomics of the Sigatoka disease complex on banana suggests a link between parallel evolutionary changes in Pseudocercospora fijiensis and Pseudocercospora eumusae and increased virulence on the banana host.</title>
        <authorList>
            <person name="Chang T.-C."/>
            <person name="Salvucci A."/>
            <person name="Crous P.W."/>
            <person name="Stergiopoulos I."/>
        </authorList>
    </citation>
    <scope>NUCLEOTIDE SEQUENCE [LARGE SCALE GENOMIC DNA]</scope>
    <source>
        <strain evidence="3 4">CBS 114824</strain>
    </source>
</reference>
<comment type="similarity">
    <text evidence="2">Belongs to the ustYa family.</text>
</comment>
<sequence>MLSFEKQRTSIDGSTDDSVENLLGQKAHHRKRPNLKDTIDLVQLAFVNPIQPSANRERLEIWRDFSTPDYGGPPSPEVDSAWAELLKKVTFNISLTDEVAKPALGNTYEFEGSVTIGIEVYHALHCLDILRVMLYPDYYKDNPILNEPLDETQLHRSHCLDYLRQYVQCNVDLTPMYWYKVPNYDKLLLRPGTIHTCLDRGPHVLWKDLKFGPPIQRHNVTSFEVERLMQSWGELVPLGMGFIPVQHPHKYNLPPPLRFREGQQRPGPDTYYYSISVFHQLHCLDGILRSWLNDGMNKDHHSNLDTPRNHAHDDEHIMHCFDYLRQTIMCTGDTALEGADPDAVALGLDTLEHGTSGLATTHICKNFDAIFKYAERNAPLDAVPLPSKIPGKR</sequence>
<keyword evidence="4" id="KW-1185">Reference proteome</keyword>
<proteinExistence type="inferred from homology"/>
<evidence type="ECO:0000313" key="3">
    <source>
        <dbReference type="EMBL" id="KXT01278.1"/>
    </source>
</evidence>
<protein>
    <submittedName>
        <fullName evidence="3">Uncharacterized protein</fullName>
    </submittedName>
</protein>
<name>A0A139HFQ9_9PEZI</name>
<dbReference type="EMBL" id="LFZN01000058">
    <property type="protein sequence ID" value="KXT01278.1"/>
    <property type="molecule type" value="Genomic_DNA"/>
</dbReference>
<dbReference type="Proteomes" id="UP000070133">
    <property type="component" value="Unassembled WGS sequence"/>
</dbReference>
<dbReference type="Pfam" id="PF11807">
    <property type="entry name" value="UstYa"/>
    <property type="match status" value="2"/>
</dbReference>
<evidence type="ECO:0000313" key="4">
    <source>
        <dbReference type="Proteomes" id="UP000070133"/>
    </source>
</evidence>
<dbReference type="GO" id="GO:0043386">
    <property type="term" value="P:mycotoxin biosynthetic process"/>
    <property type="evidence" value="ECO:0007669"/>
    <property type="project" value="InterPro"/>
</dbReference>
<evidence type="ECO:0000256" key="2">
    <source>
        <dbReference type="ARBA" id="ARBA00035112"/>
    </source>
</evidence>
<dbReference type="AlphaFoldDB" id="A0A139HFQ9"/>
<accession>A0A139HFQ9</accession>
<comment type="caution">
    <text evidence="3">The sequence shown here is derived from an EMBL/GenBank/DDBJ whole genome shotgun (WGS) entry which is preliminary data.</text>
</comment>
<evidence type="ECO:0000256" key="1">
    <source>
        <dbReference type="ARBA" id="ARBA00004685"/>
    </source>
</evidence>
<dbReference type="PANTHER" id="PTHR33365">
    <property type="entry name" value="YALI0B05434P"/>
    <property type="match status" value="1"/>
</dbReference>
<dbReference type="STRING" id="321146.A0A139HFQ9"/>
<dbReference type="InterPro" id="IPR021765">
    <property type="entry name" value="UstYa-like"/>
</dbReference>
<gene>
    <name evidence="3" type="ORF">AC578_7071</name>
</gene>
<comment type="pathway">
    <text evidence="1">Mycotoxin biosynthesis.</text>
</comment>